<feature type="transmembrane region" description="Helical" evidence="6">
    <location>
        <begin position="218"/>
        <end position="239"/>
    </location>
</feature>
<keyword evidence="3 6" id="KW-0812">Transmembrane</keyword>
<evidence type="ECO:0000313" key="8">
    <source>
        <dbReference type="Proteomes" id="UP000049828"/>
    </source>
</evidence>
<reference evidence="8" key="1">
    <citation type="submission" date="2015-05" db="EMBL/GenBank/DDBJ databases">
        <authorList>
            <consortium name="Pathogen Informatics"/>
        </authorList>
    </citation>
    <scope>NUCLEOTIDE SEQUENCE [LARGE SCALE GENOMIC DNA]</scope>
    <source>
        <strain evidence="8">L1-83</strain>
    </source>
</reference>
<evidence type="ECO:0000256" key="5">
    <source>
        <dbReference type="ARBA" id="ARBA00023136"/>
    </source>
</evidence>
<feature type="transmembrane region" description="Helical" evidence="6">
    <location>
        <begin position="95"/>
        <end position="117"/>
    </location>
</feature>
<dbReference type="CDD" id="cd06173">
    <property type="entry name" value="MFS_MefA_like"/>
    <property type="match status" value="1"/>
</dbReference>
<feature type="transmembrane region" description="Helical" evidence="6">
    <location>
        <begin position="370"/>
        <end position="390"/>
    </location>
</feature>
<keyword evidence="4 6" id="KW-1133">Transmembrane helix</keyword>
<accession>A0A0M6X0F5</accession>
<evidence type="ECO:0000256" key="4">
    <source>
        <dbReference type="ARBA" id="ARBA00022989"/>
    </source>
</evidence>
<dbReference type="OrthoDB" id="9763297at2"/>
<organism evidence="7 8">
    <name type="scientific">Roseburia inulinivorans</name>
    <dbReference type="NCBI Taxonomy" id="360807"/>
    <lineage>
        <taxon>Bacteria</taxon>
        <taxon>Bacillati</taxon>
        <taxon>Bacillota</taxon>
        <taxon>Clostridia</taxon>
        <taxon>Lachnospirales</taxon>
        <taxon>Lachnospiraceae</taxon>
        <taxon>Roseburia</taxon>
    </lineage>
</organism>
<evidence type="ECO:0000256" key="6">
    <source>
        <dbReference type="SAM" id="Phobius"/>
    </source>
</evidence>
<dbReference type="RefSeq" id="WP_055040557.1">
    <property type="nucleotide sequence ID" value="NZ_CVRS01000129.1"/>
</dbReference>
<keyword evidence="5 6" id="KW-0472">Membrane</keyword>
<feature type="transmembrane region" description="Helical" evidence="6">
    <location>
        <begin position="71"/>
        <end position="89"/>
    </location>
</feature>
<evidence type="ECO:0000256" key="1">
    <source>
        <dbReference type="ARBA" id="ARBA00004651"/>
    </source>
</evidence>
<keyword evidence="2" id="KW-1003">Cell membrane</keyword>
<gene>
    <name evidence="7" type="ORF">RIL183_09201</name>
</gene>
<dbReference type="STRING" id="360807.ERS852392_01117"/>
<feature type="transmembrane region" description="Helical" evidence="6">
    <location>
        <begin position="342"/>
        <end position="364"/>
    </location>
</feature>
<dbReference type="Gene3D" id="1.20.1250.20">
    <property type="entry name" value="MFS general substrate transporter like domains"/>
    <property type="match status" value="1"/>
</dbReference>
<dbReference type="Proteomes" id="UP000049828">
    <property type="component" value="Unassembled WGS sequence"/>
</dbReference>
<feature type="transmembrane region" description="Helical" evidence="6">
    <location>
        <begin position="251"/>
        <end position="269"/>
    </location>
</feature>
<feature type="transmembrane region" description="Helical" evidence="6">
    <location>
        <begin position="307"/>
        <end position="330"/>
    </location>
</feature>
<dbReference type="InterPro" id="IPR011701">
    <property type="entry name" value="MFS"/>
</dbReference>
<dbReference type="InterPro" id="IPR036259">
    <property type="entry name" value="MFS_trans_sf"/>
</dbReference>
<dbReference type="AlphaFoldDB" id="A0A0M6X0F5"/>
<name>A0A0M6X0F5_9FIRM</name>
<dbReference type="SUPFAM" id="SSF103473">
    <property type="entry name" value="MFS general substrate transporter"/>
    <property type="match status" value="1"/>
</dbReference>
<evidence type="ECO:0000256" key="2">
    <source>
        <dbReference type="ARBA" id="ARBA00022475"/>
    </source>
</evidence>
<dbReference type="GO" id="GO:0022857">
    <property type="term" value="F:transmembrane transporter activity"/>
    <property type="evidence" value="ECO:0007669"/>
    <property type="project" value="InterPro"/>
</dbReference>
<dbReference type="EMBL" id="CVRS01000129">
    <property type="protein sequence ID" value="CRL43306.1"/>
    <property type="molecule type" value="Genomic_DNA"/>
</dbReference>
<dbReference type="PANTHER" id="PTHR23513:SF11">
    <property type="entry name" value="STAPHYLOFERRIN A TRANSPORTER"/>
    <property type="match status" value="1"/>
</dbReference>
<dbReference type="Pfam" id="PF07690">
    <property type="entry name" value="MFS_1"/>
    <property type="match status" value="1"/>
</dbReference>
<keyword evidence="8" id="KW-1185">Reference proteome</keyword>
<dbReference type="PANTHER" id="PTHR23513">
    <property type="entry name" value="INTEGRAL MEMBRANE EFFLUX PROTEIN-RELATED"/>
    <property type="match status" value="1"/>
</dbReference>
<comment type="subcellular location">
    <subcellularLocation>
        <location evidence="1">Cell membrane</location>
        <topology evidence="1">Multi-pass membrane protein</topology>
    </subcellularLocation>
</comment>
<evidence type="ECO:0000313" key="7">
    <source>
        <dbReference type="EMBL" id="CRL43306.1"/>
    </source>
</evidence>
<feature type="transmembrane region" description="Helical" evidence="6">
    <location>
        <begin position="281"/>
        <end position="301"/>
    </location>
</feature>
<evidence type="ECO:0000256" key="3">
    <source>
        <dbReference type="ARBA" id="ARBA00022692"/>
    </source>
</evidence>
<sequence length="396" mass="43370">MKKNETKLLASRAVNKIGNVMYDYGNSTWIAGLGSIGQKYMGYYQLAENVISLFLNPIGGAVADRFKRRQILLVTDFIGGLMCAVLAFIGNDNIMLYGLIAVNAALAIMSAFSGTSFRSYVVTVVAEDRLVAFNSRLEVISQIVSISSPLFAFLFVDRFGLKPTLILDSVTFFLSFLLLFSIREEEKHITTEKRNTSIKSILRDIKEGMFFIVKEKEIFFLLVIASMVNFFIAAFNYLAPFSNQLFVHPSSYATLLTMGAAGSIAGAVLANKLFENSYNSILIALALCGVGLAAITIFAVLGLPAEVIVTGNLIFEFFLTIFNIHFFSMVQKKVPKHMLGRVFSSIFTVAVIFMPISTAIMAALPFSISIYAFAVIGAGILLVSGGGFLYSKKVLD</sequence>
<feature type="transmembrane region" description="Helical" evidence="6">
    <location>
        <begin position="161"/>
        <end position="180"/>
    </location>
</feature>
<protein>
    <recommendedName>
        <fullName evidence="9">MFS transporter</fullName>
    </recommendedName>
</protein>
<evidence type="ECO:0008006" key="9">
    <source>
        <dbReference type="Google" id="ProtNLM"/>
    </source>
</evidence>
<dbReference type="GO" id="GO:0005886">
    <property type="term" value="C:plasma membrane"/>
    <property type="evidence" value="ECO:0007669"/>
    <property type="project" value="UniProtKB-SubCell"/>
</dbReference>
<feature type="transmembrane region" description="Helical" evidence="6">
    <location>
        <begin position="137"/>
        <end position="155"/>
    </location>
</feature>
<proteinExistence type="predicted"/>